<evidence type="ECO:0000313" key="2">
    <source>
        <dbReference type="EMBL" id="GGA79395.1"/>
    </source>
</evidence>
<evidence type="ECO:0000256" key="1">
    <source>
        <dbReference type="SAM" id="Phobius"/>
    </source>
</evidence>
<proteinExistence type="predicted"/>
<feature type="transmembrane region" description="Helical" evidence="1">
    <location>
        <begin position="6"/>
        <end position="24"/>
    </location>
</feature>
<accession>A0A916S1Z6</accession>
<keyword evidence="1" id="KW-0812">Transmembrane</keyword>
<evidence type="ECO:0000313" key="3">
    <source>
        <dbReference type="Proteomes" id="UP000613512"/>
    </source>
</evidence>
<keyword evidence="1" id="KW-1133">Transmembrane helix</keyword>
<dbReference type="EMBL" id="BMEY01000011">
    <property type="protein sequence ID" value="GGA79395.1"/>
    <property type="molecule type" value="Genomic_DNA"/>
</dbReference>
<reference evidence="2" key="2">
    <citation type="submission" date="2020-09" db="EMBL/GenBank/DDBJ databases">
        <authorList>
            <person name="Sun Q."/>
            <person name="Zhou Y."/>
        </authorList>
    </citation>
    <scope>NUCLEOTIDE SEQUENCE</scope>
    <source>
        <strain evidence="2">CGMCC 1.12408</strain>
    </source>
</reference>
<gene>
    <name evidence="2" type="ORF">GCM10008025_23500</name>
</gene>
<comment type="caution">
    <text evidence="2">The sequence shown here is derived from an EMBL/GenBank/DDBJ whole genome shotgun (WGS) entry which is preliminary data.</text>
</comment>
<keyword evidence="3" id="KW-1185">Reference proteome</keyword>
<reference evidence="2" key="1">
    <citation type="journal article" date="2014" name="Int. J. Syst. Evol. Microbiol.">
        <title>Complete genome sequence of Corynebacterium casei LMG S-19264T (=DSM 44701T), isolated from a smear-ripened cheese.</title>
        <authorList>
            <consortium name="US DOE Joint Genome Institute (JGI-PGF)"/>
            <person name="Walter F."/>
            <person name="Albersmeier A."/>
            <person name="Kalinowski J."/>
            <person name="Ruckert C."/>
        </authorList>
    </citation>
    <scope>NUCLEOTIDE SEQUENCE</scope>
    <source>
        <strain evidence="2">CGMCC 1.12408</strain>
    </source>
</reference>
<organism evidence="2 3">
    <name type="scientific">Ornithinibacillus halotolerans</name>
    <dbReference type="NCBI Taxonomy" id="1274357"/>
    <lineage>
        <taxon>Bacteria</taxon>
        <taxon>Bacillati</taxon>
        <taxon>Bacillota</taxon>
        <taxon>Bacilli</taxon>
        <taxon>Bacillales</taxon>
        <taxon>Bacillaceae</taxon>
        <taxon>Ornithinibacillus</taxon>
    </lineage>
</organism>
<dbReference type="Proteomes" id="UP000613512">
    <property type="component" value="Unassembled WGS sequence"/>
</dbReference>
<name>A0A916S1Z6_9BACI</name>
<dbReference type="AlphaFoldDB" id="A0A916S1Z6"/>
<sequence length="140" mass="15899">MKFIKVLFFIILLFIGLGFGIYYVGTNIASDKLMDVISAELEKSGELENIKQTIENDPELKAFIEDAKAVDEDSLPFTTKEEATRVVVKKLGISGLREIQSEVENGQMTKEELLNEIEQNFTEEEITALKVIAYKELYNK</sequence>
<evidence type="ECO:0008006" key="4">
    <source>
        <dbReference type="Google" id="ProtNLM"/>
    </source>
</evidence>
<protein>
    <recommendedName>
        <fullName evidence="4">Phenylalanyl-tRNA synthetase subunit beta</fullName>
    </recommendedName>
</protein>
<keyword evidence="1" id="KW-0472">Membrane</keyword>
<dbReference type="RefSeq" id="WP_188384861.1">
    <property type="nucleotide sequence ID" value="NZ_BMEY01000011.1"/>
</dbReference>